<keyword evidence="2" id="KW-0012">Acyltransferase</keyword>
<comment type="caution">
    <text evidence="5">The sequence shown here is derived from an EMBL/GenBank/DDBJ whole genome shotgun (WGS) entry which is preliminary data.</text>
</comment>
<dbReference type="InterPro" id="IPR051531">
    <property type="entry name" value="N-acetyltransferase"/>
</dbReference>
<accession>A0A917B768</accession>
<evidence type="ECO:0000259" key="4">
    <source>
        <dbReference type="PROSITE" id="PS51186"/>
    </source>
</evidence>
<sequence>MEITIDKLKYEDAGELFDFENENRTFFEKMVPGRGEDYYHFDTFMIQLEELLNEQKQGLSYFYLIRKRTGEILGRINLVDVDRSQNLVHIGYRVGEKHTGQGVAHKALQILLDNLSKDGFTKILAKTTNNNVASQKVLEKNGFTKLGVSNEEFVMNGETLRFVHYMWTICVT</sequence>
<dbReference type="RefSeq" id="WP_188378324.1">
    <property type="nucleotide sequence ID" value="NZ_BMEL01000004.1"/>
</dbReference>
<name>A0A917B768_HALAA</name>
<reference evidence="5" key="2">
    <citation type="submission" date="2020-09" db="EMBL/GenBank/DDBJ databases">
        <authorList>
            <person name="Sun Q."/>
            <person name="Zhou Y."/>
        </authorList>
    </citation>
    <scope>NUCLEOTIDE SEQUENCE</scope>
    <source>
        <strain evidence="5">CGMCC 1.12153</strain>
    </source>
</reference>
<evidence type="ECO:0000256" key="3">
    <source>
        <dbReference type="ARBA" id="ARBA00038502"/>
    </source>
</evidence>
<feature type="domain" description="N-acetyltransferase" evidence="4">
    <location>
        <begin position="3"/>
        <end position="167"/>
    </location>
</feature>
<evidence type="ECO:0000313" key="6">
    <source>
        <dbReference type="Proteomes" id="UP000660110"/>
    </source>
</evidence>
<protein>
    <submittedName>
        <fullName evidence="5">N-acetyltransferase</fullName>
    </submittedName>
</protein>
<dbReference type="GO" id="GO:0008999">
    <property type="term" value="F:protein-N-terminal-alanine acetyltransferase activity"/>
    <property type="evidence" value="ECO:0007669"/>
    <property type="project" value="TreeGrafter"/>
</dbReference>
<dbReference type="Gene3D" id="3.40.630.30">
    <property type="match status" value="1"/>
</dbReference>
<dbReference type="GO" id="GO:0005737">
    <property type="term" value="C:cytoplasm"/>
    <property type="evidence" value="ECO:0007669"/>
    <property type="project" value="TreeGrafter"/>
</dbReference>
<dbReference type="Proteomes" id="UP000660110">
    <property type="component" value="Unassembled WGS sequence"/>
</dbReference>
<dbReference type="PROSITE" id="PS51186">
    <property type="entry name" value="GNAT"/>
    <property type="match status" value="1"/>
</dbReference>
<keyword evidence="1" id="KW-0808">Transferase</keyword>
<dbReference type="SUPFAM" id="SSF55729">
    <property type="entry name" value="Acyl-CoA N-acyltransferases (Nat)"/>
    <property type="match status" value="1"/>
</dbReference>
<evidence type="ECO:0000256" key="2">
    <source>
        <dbReference type="ARBA" id="ARBA00023315"/>
    </source>
</evidence>
<reference evidence="5" key="1">
    <citation type="journal article" date="2014" name="Int. J. Syst. Evol. Microbiol.">
        <title>Complete genome sequence of Corynebacterium casei LMG S-19264T (=DSM 44701T), isolated from a smear-ripened cheese.</title>
        <authorList>
            <consortium name="US DOE Joint Genome Institute (JGI-PGF)"/>
            <person name="Walter F."/>
            <person name="Albersmeier A."/>
            <person name="Kalinowski J."/>
            <person name="Ruckert C."/>
        </authorList>
    </citation>
    <scope>NUCLEOTIDE SEQUENCE</scope>
    <source>
        <strain evidence="5">CGMCC 1.12153</strain>
    </source>
</reference>
<evidence type="ECO:0000313" key="5">
    <source>
        <dbReference type="EMBL" id="GGF28817.1"/>
    </source>
</evidence>
<dbReference type="Pfam" id="PF13302">
    <property type="entry name" value="Acetyltransf_3"/>
    <property type="match status" value="1"/>
</dbReference>
<dbReference type="InterPro" id="IPR016181">
    <property type="entry name" value="Acyl_CoA_acyltransferase"/>
</dbReference>
<gene>
    <name evidence="5" type="ORF">GCM10010954_29880</name>
</gene>
<evidence type="ECO:0000256" key="1">
    <source>
        <dbReference type="ARBA" id="ARBA00022679"/>
    </source>
</evidence>
<keyword evidence="6" id="KW-1185">Reference proteome</keyword>
<dbReference type="AlphaFoldDB" id="A0A917B768"/>
<comment type="similarity">
    <text evidence="3">Belongs to the acetyltransferase family. RimJ subfamily.</text>
</comment>
<organism evidence="5 6">
    <name type="scientific">Halobacillus andaensis</name>
    <dbReference type="NCBI Taxonomy" id="1176239"/>
    <lineage>
        <taxon>Bacteria</taxon>
        <taxon>Bacillati</taxon>
        <taxon>Bacillota</taxon>
        <taxon>Bacilli</taxon>
        <taxon>Bacillales</taxon>
        <taxon>Bacillaceae</taxon>
        <taxon>Halobacillus</taxon>
    </lineage>
</organism>
<dbReference type="EMBL" id="BMEL01000004">
    <property type="protein sequence ID" value="GGF28817.1"/>
    <property type="molecule type" value="Genomic_DNA"/>
</dbReference>
<dbReference type="InterPro" id="IPR000182">
    <property type="entry name" value="GNAT_dom"/>
</dbReference>
<proteinExistence type="inferred from homology"/>
<dbReference type="PANTHER" id="PTHR43792">
    <property type="entry name" value="GNAT FAMILY, PUTATIVE (AFU_ORTHOLOGUE AFUA_3G00765)-RELATED-RELATED"/>
    <property type="match status" value="1"/>
</dbReference>
<dbReference type="PANTHER" id="PTHR43792:SF8">
    <property type="entry name" value="[RIBOSOMAL PROTEIN US5]-ALANINE N-ACETYLTRANSFERASE"/>
    <property type="match status" value="1"/>
</dbReference>